<evidence type="ECO:0000313" key="2">
    <source>
        <dbReference type="EMBL" id="MDN3577721.1"/>
    </source>
</evidence>
<organism evidence="2 3">
    <name type="scientific">Chitinimonas viridis</name>
    <dbReference type="NCBI Taxonomy" id="664880"/>
    <lineage>
        <taxon>Bacteria</taxon>
        <taxon>Pseudomonadati</taxon>
        <taxon>Pseudomonadota</taxon>
        <taxon>Betaproteobacteria</taxon>
        <taxon>Neisseriales</taxon>
        <taxon>Chitinibacteraceae</taxon>
        <taxon>Chitinimonas</taxon>
    </lineage>
</organism>
<comment type="caution">
    <text evidence="2">The sequence shown here is derived from an EMBL/GenBank/DDBJ whole genome shotgun (WGS) entry which is preliminary data.</text>
</comment>
<name>A0ABT8B7Y1_9NEIS</name>
<feature type="domain" description="N-acetyltransferase" evidence="1">
    <location>
        <begin position="8"/>
        <end position="174"/>
    </location>
</feature>
<gene>
    <name evidence="2" type="ORF">QWZ03_13150</name>
</gene>
<dbReference type="InterPro" id="IPR051531">
    <property type="entry name" value="N-acetyltransferase"/>
</dbReference>
<dbReference type="Gene3D" id="3.40.630.30">
    <property type="match status" value="1"/>
</dbReference>
<keyword evidence="3" id="KW-1185">Reference proteome</keyword>
<dbReference type="Pfam" id="PF13302">
    <property type="entry name" value="Acetyltransf_3"/>
    <property type="match status" value="1"/>
</dbReference>
<reference evidence="2" key="2">
    <citation type="submission" date="2023-06" db="EMBL/GenBank/DDBJ databases">
        <authorList>
            <person name="Lucena T."/>
            <person name="Sun Q."/>
        </authorList>
    </citation>
    <scope>NUCLEOTIDE SEQUENCE</scope>
    <source>
        <strain evidence="2">CECT 7703</strain>
    </source>
</reference>
<keyword evidence="2" id="KW-0808">Transferase</keyword>
<reference evidence="2" key="1">
    <citation type="journal article" date="2014" name="Int. J. Syst. Evol. Microbiol.">
        <title>Complete genome of a new Firmicutes species belonging to the dominant human colonic microbiota ('Ruminococcus bicirculans') reveals two chromosomes and a selective capacity to utilize plant glucans.</title>
        <authorList>
            <consortium name="NISC Comparative Sequencing Program"/>
            <person name="Wegmann U."/>
            <person name="Louis P."/>
            <person name="Goesmann A."/>
            <person name="Henrissat B."/>
            <person name="Duncan S.H."/>
            <person name="Flint H.J."/>
        </authorList>
    </citation>
    <scope>NUCLEOTIDE SEQUENCE</scope>
    <source>
        <strain evidence="2">CECT 7703</strain>
    </source>
</reference>
<accession>A0ABT8B7Y1</accession>
<dbReference type="EC" id="2.-.-.-" evidence="2"/>
<protein>
    <submittedName>
        <fullName evidence="2">GNAT family protein</fullName>
        <ecNumber evidence="2">2.-.-.-</ecNumber>
    </submittedName>
</protein>
<dbReference type="InterPro" id="IPR016181">
    <property type="entry name" value="Acyl_CoA_acyltransferase"/>
</dbReference>
<dbReference type="PANTHER" id="PTHR43792:SF1">
    <property type="entry name" value="N-ACETYLTRANSFERASE DOMAIN-CONTAINING PROTEIN"/>
    <property type="match status" value="1"/>
</dbReference>
<dbReference type="EMBL" id="JAUFPU010000010">
    <property type="protein sequence ID" value="MDN3577721.1"/>
    <property type="molecule type" value="Genomic_DNA"/>
</dbReference>
<evidence type="ECO:0000313" key="3">
    <source>
        <dbReference type="Proteomes" id="UP001180081"/>
    </source>
</evidence>
<dbReference type="PROSITE" id="PS51186">
    <property type="entry name" value="GNAT"/>
    <property type="match status" value="1"/>
</dbReference>
<dbReference type="RefSeq" id="WP_290333139.1">
    <property type="nucleotide sequence ID" value="NZ_JAUFPU010000010.1"/>
</dbReference>
<dbReference type="SUPFAM" id="SSF55729">
    <property type="entry name" value="Acyl-CoA N-acyltransferases (Nat)"/>
    <property type="match status" value="1"/>
</dbReference>
<evidence type="ECO:0000259" key="1">
    <source>
        <dbReference type="PROSITE" id="PS51186"/>
    </source>
</evidence>
<proteinExistence type="predicted"/>
<dbReference type="Proteomes" id="UP001180081">
    <property type="component" value="Unassembled WGS sequence"/>
</dbReference>
<sequence>MDILTERLRLRPLAERDMASFMAYRNEPEVAHWQSFALPYSLDEAQSLFRECDASLPLMPRAWRQIAIASRLDDTLLGDCAVCLSGDGQQAELGITLAPKHQGCGYATEAFRALFDWLFTQQGLHRVHAACDPDNHASARLLRRVGMRQEGHFKRSLWLKGQWVDDLVFGLLREEWQAQR</sequence>
<dbReference type="GO" id="GO:0016740">
    <property type="term" value="F:transferase activity"/>
    <property type="evidence" value="ECO:0007669"/>
    <property type="project" value="UniProtKB-KW"/>
</dbReference>
<dbReference type="PANTHER" id="PTHR43792">
    <property type="entry name" value="GNAT FAMILY, PUTATIVE (AFU_ORTHOLOGUE AFUA_3G00765)-RELATED-RELATED"/>
    <property type="match status" value="1"/>
</dbReference>
<dbReference type="InterPro" id="IPR000182">
    <property type="entry name" value="GNAT_dom"/>
</dbReference>